<dbReference type="Proteomes" id="UP000198625">
    <property type="component" value="Unassembled WGS sequence"/>
</dbReference>
<dbReference type="STRING" id="415015.SAMN05660462_00264"/>
<accession>A0A1H3KP56</accession>
<evidence type="ECO:0000313" key="1">
    <source>
        <dbReference type="EMBL" id="SDY53957.1"/>
    </source>
</evidence>
<keyword evidence="2" id="KW-1185">Reference proteome</keyword>
<proteinExistence type="predicted"/>
<reference evidence="1 2" key="1">
    <citation type="submission" date="2016-10" db="EMBL/GenBank/DDBJ databases">
        <authorList>
            <person name="de Groot N.N."/>
        </authorList>
    </citation>
    <scope>NUCLEOTIDE SEQUENCE [LARGE SCALE GENOMIC DNA]</scope>
    <source>
        <strain evidence="1 2">DSM 21650</strain>
    </source>
</reference>
<sequence length="97" mass="11025">MKIKRLSISILLVFTVLFMVVAALFFNEIRTLASLEKADEYPMYQMTYYGDYGFDEFLKIGAKSDNDIEKFVTKRLLKGMSIDLGVTGDGCTAFVTR</sequence>
<dbReference type="EMBL" id="FNQE01000002">
    <property type="protein sequence ID" value="SDY53957.1"/>
    <property type="molecule type" value="Genomic_DNA"/>
</dbReference>
<gene>
    <name evidence="1" type="ORF">SAMN05660462_00264</name>
</gene>
<organism evidence="1 2">
    <name type="scientific">Proteiniborus ethanoligenes</name>
    <dbReference type="NCBI Taxonomy" id="415015"/>
    <lineage>
        <taxon>Bacteria</taxon>
        <taxon>Bacillati</taxon>
        <taxon>Bacillota</taxon>
        <taxon>Clostridia</taxon>
        <taxon>Eubacteriales</taxon>
        <taxon>Proteiniborus</taxon>
    </lineage>
</organism>
<dbReference type="AlphaFoldDB" id="A0A1H3KP56"/>
<evidence type="ECO:0000313" key="2">
    <source>
        <dbReference type="Proteomes" id="UP000198625"/>
    </source>
</evidence>
<protein>
    <submittedName>
        <fullName evidence="1">Uncharacterized protein</fullName>
    </submittedName>
</protein>
<name>A0A1H3KP56_9FIRM</name>